<dbReference type="InterPro" id="IPR033756">
    <property type="entry name" value="YlxH/NBP35"/>
</dbReference>
<dbReference type="InterPro" id="IPR033875">
    <property type="entry name" value="FlhG"/>
</dbReference>
<dbReference type="EMBL" id="VMNH01000007">
    <property type="protein sequence ID" value="TVO75857.1"/>
    <property type="molecule type" value="Genomic_DNA"/>
</dbReference>
<comment type="caution">
    <text evidence="3">The sequence shown here is derived from an EMBL/GenBank/DDBJ whole genome shotgun (WGS) entry which is preliminary data.</text>
</comment>
<gene>
    <name evidence="3" type="ORF">FHP88_07615</name>
</gene>
<dbReference type="GO" id="GO:0016887">
    <property type="term" value="F:ATP hydrolysis activity"/>
    <property type="evidence" value="ECO:0007669"/>
    <property type="project" value="TreeGrafter"/>
</dbReference>
<proteinExistence type="predicted"/>
<dbReference type="Gene3D" id="3.40.50.300">
    <property type="entry name" value="P-loop containing nucleotide triphosphate hydrolases"/>
    <property type="match status" value="1"/>
</dbReference>
<organism evidence="3 4">
    <name type="scientific">Sedimenticola selenatireducens</name>
    <dbReference type="NCBI Taxonomy" id="191960"/>
    <lineage>
        <taxon>Bacteria</taxon>
        <taxon>Pseudomonadati</taxon>
        <taxon>Pseudomonadota</taxon>
        <taxon>Gammaproteobacteria</taxon>
        <taxon>Chromatiales</taxon>
        <taxon>Sedimenticolaceae</taxon>
        <taxon>Sedimenticola</taxon>
    </lineage>
</organism>
<evidence type="ECO:0000313" key="4">
    <source>
        <dbReference type="Proteomes" id="UP000316649"/>
    </source>
</evidence>
<keyword evidence="1" id="KW-0547">Nucleotide-binding</keyword>
<sequence>MRTIKAAIEGTFGHNSGMNAPKCDQVNKMIVIASGKGGVGKSTLSANLGIALGSMNQQVCLFDADTNLANINILFGLKPKYTLQECLAGEKSLEDILLPVSGRLDIVPAASGIAEFIEMTADQQQRLITGLKGIERSHDLILVDCAAGIGNSQLSFFLAASCSVLVITPEPTSLTDAFSFLKMAKRYGFNRTVYILVNMTSDLHAARSAFKRFKHATEQYLQLDVGYLGYVLSDPHVPESVRKQKPVMLYKPECLASRCIKVITERLVRLMQHEKTDATLFSRYLEEMNRPFGIDLTVSGETQDSASAELASDQDWQQQSLDYLRKMDRDEVGLYLRHAVSEWAAWHNADATELIRDHLDFSAHGVTQADNLDAGNRLSNVTLFSRASGDTFNQSALPSLRSFSEQVSESEYCAAVQFADLLARSGKT</sequence>
<dbReference type="Proteomes" id="UP000316649">
    <property type="component" value="Unassembled WGS sequence"/>
</dbReference>
<dbReference type="InterPro" id="IPR050625">
    <property type="entry name" value="ParA/MinD_ATPase"/>
</dbReference>
<dbReference type="Pfam" id="PF10609">
    <property type="entry name" value="ParA"/>
    <property type="match status" value="1"/>
</dbReference>
<evidence type="ECO:0000313" key="3">
    <source>
        <dbReference type="EMBL" id="TVO75857.1"/>
    </source>
</evidence>
<dbReference type="GO" id="GO:0051782">
    <property type="term" value="P:negative regulation of cell division"/>
    <property type="evidence" value="ECO:0007669"/>
    <property type="project" value="TreeGrafter"/>
</dbReference>
<dbReference type="InterPro" id="IPR027417">
    <property type="entry name" value="P-loop_NTPase"/>
</dbReference>
<dbReference type="PANTHER" id="PTHR43384">
    <property type="entry name" value="SEPTUM SITE-DETERMINING PROTEIN MIND HOMOLOG, CHLOROPLASTIC-RELATED"/>
    <property type="match status" value="1"/>
</dbReference>
<evidence type="ECO:0000256" key="1">
    <source>
        <dbReference type="ARBA" id="ARBA00022741"/>
    </source>
</evidence>
<dbReference type="AlphaFoldDB" id="A0A558DRT5"/>
<keyword evidence="2" id="KW-0067">ATP-binding</keyword>
<protein>
    <submittedName>
        <fullName evidence="3">MinD/ParA family protein</fullName>
    </submittedName>
</protein>
<dbReference type="SUPFAM" id="SSF52540">
    <property type="entry name" value="P-loop containing nucleoside triphosphate hydrolases"/>
    <property type="match status" value="1"/>
</dbReference>
<dbReference type="PANTHER" id="PTHR43384:SF4">
    <property type="entry name" value="CELLULOSE BIOSYNTHESIS PROTEIN BCSQ-RELATED"/>
    <property type="match status" value="1"/>
</dbReference>
<keyword evidence="4" id="KW-1185">Reference proteome</keyword>
<dbReference type="GO" id="GO:0005829">
    <property type="term" value="C:cytosol"/>
    <property type="evidence" value="ECO:0007669"/>
    <property type="project" value="TreeGrafter"/>
</dbReference>
<name>A0A558DRT5_9GAMM</name>
<dbReference type="GO" id="GO:0009898">
    <property type="term" value="C:cytoplasmic side of plasma membrane"/>
    <property type="evidence" value="ECO:0007669"/>
    <property type="project" value="TreeGrafter"/>
</dbReference>
<dbReference type="OrthoDB" id="9816297at2"/>
<dbReference type="GO" id="GO:0005524">
    <property type="term" value="F:ATP binding"/>
    <property type="evidence" value="ECO:0007669"/>
    <property type="project" value="UniProtKB-KW"/>
</dbReference>
<dbReference type="CDD" id="cd02038">
    <property type="entry name" value="FlhG-like"/>
    <property type="match status" value="1"/>
</dbReference>
<reference evidence="3 4" key="1">
    <citation type="submission" date="2019-07" db="EMBL/GenBank/DDBJ databases">
        <title>The pathways for chlorine oxyanion respiration interact through the shared metabolite chlorate.</title>
        <authorList>
            <person name="Barnum T.P."/>
            <person name="Cheng Y."/>
            <person name="Hill K.A."/>
            <person name="Lucas L.N."/>
            <person name="Carlson H.K."/>
            <person name="Coates J.D."/>
        </authorList>
    </citation>
    <scope>NUCLEOTIDE SEQUENCE [LARGE SCALE GENOMIC DNA]</scope>
    <source>
        <strain evidence="3 4">BK-1</strain>
    </source>
</reference>
<evidence type="ECO:0000256" key="2">
    <source>
        <dbReference type="ARBA" id="ARBA00022840"/>
    </source>
</evidence>
<accession>A0A558DRT5</accession>